<dbReference type="GO" id="GO:0016020">
    <property type="term" value="C:membrane"/>
    <property type="evidence" value="ECO:0007669"/>
    <property type="project" value="UniProtKB-SubCell"/>
</dbReference>
<evidence type="ECO:0000256" key="7">
    <source>
        <dbReference type="ARBA" id="ARBA00023098"/>
    </source>
</evidence>
<keyword evidence="7 10" id="KW-0443">Lipid metabolism</keyword>
<accession>A0A7R9ANC6</accession>
<dbReference type="InterPro" id="IPR026055">
    <property type="entry name" value="FAR"/>
</dbReference>
<feature type="domain" description="Fatty acyl-CoA reductase C-terminal" evidence="11">
    <location>
        <begin position="910"/>
        <end position="1002"/>
    </location>
</feature>
<evidence type="ECO:0000256" key="6">
    <source>
        <dbReference type="ARBA" id="ARBA00022989"/>
    </source>
</evidence>
<dbReference type="PANTHER" id="PTHR11011:SF116">
    <property type="entry name" value="FATTY ACYL-COA REDUCTASE CG5065-RELATED"/>
    <property type="match status" value="1"/>
</dbReference>
<dbReference type="Gene3D" id="3.40.50.720">
    <property type="entry name" value="NAD(P)-binding Rossmann-like Domain"/>
    <property type="match status" value="2"/>
</dbReference>
<comment type="catalytic activity">
    <reaction evidence="9 10">
        <text>a long-chain fatty acyl-CoA + 2 NADPH + 2 H(+) = a long-chain primary fatty alcohol + 2 NADP(+) + CoA</text>
        <dbReference type="Rhea" id="RHEA:52716"/>
        <dbReference type="ChEBI" id="CHEBI:15378"/>
        <dbReference type="ChEBI" id="CHEBI:57287"/>
        <dbReference type="ChEBI" id="CHEBI:57783"/>
        <dbReference type="ChEBI" id="CHEBI:58349"/>
        <dbReference type="ChEBI" id="CHEBI:77396"/>
        <dbReference type="ChEBI" id="CHEBI:83139"/>
        <dbReference type="EC" id="1.2.1.84"/>
    </reaction>
</comment>
<organism evidence="13">
    <name type="scientific">Timema shepardi</name>
    <name type="common">Walking stick</name>
    <dbReference type="NCBI Taxonomy" id="629360"/>
    <lineage>
        <taxon>Eukaryota</taxon>
        <taxon>Metazoa</taxon>
        <taxon>Ecdysozoa</taxon>
        <taxon>Arthropoda</taxon>
        <taxon>Hexapoda</taxon>
        <taxon>Insecta</taxon>
        <taxon>Pterygota</taxon>
        <taxon>Neoptera</taxon>
        <taxon>Polyneoptera</taxon>
        <taxon>Phasmatodea</taxon>
        <taxon>Timematodea</taxon>
        <taxon>Timematoidea</taxon>
        <taxon>Timematidae</taxon>
        <taxon>Timema</taxon>
    </lineage>
</organism>
<dbReference type="GO" id="GO:0005777">
    <property type="term" value="C:peroxisome"/>
    <property type="evidence" value="ECO:0007669"/>
    <property type="project" value="TreeGrafter"/>
</dbReference>
<proteinExistence type="inferred from homology"/>
<evidence type="ECO:0000256" key="5">
    <source>
        <dbReference type="ARBA" id="ARBA00022857"/>
    </source>
</evidence>
<dbReference type="EC" id="1.2.1.84" evidence="10"/>
<comment type="similarity">
    <text evidence="2 10">Belongs to the fatty acyl-CoA reductase family.</text>
</comment>
<dbReference type="CDD" id="cd09071">
    <property type="entry name" value="FAR_C"/>
    <property type="match status" value="2"/>
</dbReference>
<dbReference type="CDD" id="cd05236">
    <property type="entry name" value="FAR-N_SDR_e"/>
    <property type="match status" value="2"/>
</dbReference>
<evidence type="ECO:0000256" key="10">
    <source>
        <dbReference type="RuleBase" id="RU363097"/>
    </source>
</evidence>
<keyword evidence="3 10" id="KW-0444">Lipid biosynthesis</keyword>
<feature type="domain" description="Thioester reductase (TE)" evidence="12">
    <location>
        <begin position="159"/>
        <end position="423"/>
    </location>
</feature>
<dbReference type="PANTHER" id="PTHR11011">
    <property type="entry name" value="MALE STERILITY PROTEIN 2-RELATED"/>
    <property type="match status" value="1"/>
</dbReference>
<evidence type="ECO:0000256" key="1">
    <source>
        <dbReference type="ARBA" id="ARBA00004141"/>
    </source>
</evidence>
<evidence type="ECO:0000259" key="12">
    <source>
        <dbReference type="Pfam" id="PF07993"/>
    </source>
</evidence>
<evidence type="ECO:0000313" key="13">
    <source>
        <dbReference type="EMBL" id="CAD7257473.1"/>
    </source>
</evidence>
<evidence type="ECO:0000256" key="9">
    <source>
        <dbReference type="ARBA" id="ARBA00052530"/>
    </source>
</evidence>
<evidence type="ECO:0000256" key="4">
    <source>
        <dbReference type="ARBA" id="ARBA00022692"/>
    </source>
</evidence>
<dbReference type="InterPro" id="IPR013120">
    <property type="entry name" value="FAR_NAD-bd"/>
</dbReference>
<keyword evidence="4" id="KW-0812">Transmembrane</keyword>
<evidence type="ECO:0000256" key="8">
    <source>
        <dbReference type="ARBA" id="ARBA00023136"/>
    </source>
</evidence>
<dbReference type="AlphaFoldDB" id="A0A7R9ANC6"/>
<protein>
    <recommendedName>
        <fullName evidence="10">Fatty acyl-CoA reductase</fullName>
        <ecNumber evidence="10">1.2.1.84</ecNumber>
    </recommendedName>
</protein>
<keyword evidence="6" id="KW-1133">Transmembrane helix</keyword>
<dbReference type="SUPFAM" id="SSF51735">
    <property type="entry name" value="NAD(P)-binding Rossmann-fold domains"/>
    <property type="match status" value="2"/>
</dbReference>
<dbReference type="InterPro" id="IPR036291">
    <property type="entry name" value="NAD(P)-bd_dom_sf"/>
</dbReference>
<comment type="function">
    <text evidence="10">Catalyzes the reduction of fatty acyl-CoA to fatty alcohols.</text>
</comment>
<keyword evidence="5 10" id="KW-0521">NADP</keyword>
<gene>
    <name evidence="13" type="ORF">TSIB3V08_LOCUS1732</name>
</gene>
<dbReference type="EMBL" id="OC000495">
    <property type="protein sequence ID" value="CAD7257473.1"/>
    <property type="molecule type" value="Genomic_DNA"/>
</dbReference>
<feature type="domain" description="Fatty acyl-CoA reductase C-terminal" evidence="11">
    <location>
        <begin position="495"/>
        <end position="587"/>
    </location>
</feature>
<dbReference type="InterPro" id="IPR033640">
    <property type="entry name" value="FAR_C"/>
</dbReference>
<dbReference type="GO" id="GO:0102965">
    <property type="term" value="F:alcohol-forming long-chain fatty acyl-CoA reductase activity"/>
    <property type="evidence" value="ECO:0007669"/>
    <property type="project" value="UniProtKB-EC"/>
</dbReference>
<comment type="subcellular location">
    <subcellularLocation>
        <location evidence="1">Membrane</location>
        <topology evidence="1">Multi-pass membrane protein</topology>
    </subcellularLocation>
</comment>
<keyword evidence="10" id="KW-0560">Oxidoreductase</keyword>
<dbReference type="GO" id="GO:0080019">
    <property type="term" value="F:alcohol-forming very long-chain fatty acyl-CoA reductase activity"/>
    <property type="evidence" value="ECO:0007669"/>
    <property type="project" value="InterPro"/>
</dbReference>
<evidence type="ECO:0000256" key="2">
    <source>
        <dbReference type="ARBA" id="ARBA00005928"/>
    </source>
</evidence>
<reference evidence="13" key="1">
    <citation type="submission" date="2020-11" db="EMBL/GenBank/DDBJ databases">
        <authorList>
            <person name="Tran Van P."/>
        </authorList>
    </citation>
    <scope>NUCLEOTIDE SEQUENCE</scope>
</reference>
<keyword evidence="8" id="KW-0472">Membrane</keyword>
<name>A0A7R9ANC6_TIMSH</name>
<dbReference type="GO" id="GO:0035336">
    <property type="term" value="P:long-chain fatty-acyl-CoA metabolic process"/>
    <property type="evidence" value="ECO:0007669"/>
    <property type="project" value="TreeGrafter"/>
</dbReference>
<dbReference type="Pfam" id="PF07993">
    <property type="entry name" value="NAD_binding_4"/>
    <property type="match status" value="2"/>
</dbReference>
<evidence type="ECO:0000256" key="3">
    <source>
        <dbReference type="ARBA" id="ARBA00022516"/>
    </source>
</evidence>
<dbReference type="FunFam" id="3.40.50.720:FF:000143">
    <property type="entry name" value="Fatty acyl-CoA reductase"/>
    <property type="match status" value="1"/>
</dbReference>
<feature type="domain" description="Thioester reductase (TE)" evidence="12">
    <location>
        <begin position="616"/>
        <end position="838"/>
    </location>
</feature>
<evidence type="ECO:0000259" key="11">
    <source>
        <dbReference type="Pfam" id="PF03015"/>
    </source>
</evidence>
<sequence>MKDDLEKGPGNKSREVEEVEGARCNPPFIACVLMSPRRSVRELLIHGLLYEKPCSNPGRPAEQLALIKRQSCDWLRARHVTTFLFCSSFSVNVFLRYSLQPQWLVTWRTARGPDTWPTFDTSRLNTAPICKVVQIQEKMTTPSSYTPVNQFYQDRAILVTGGTGFMGKVLVEKLLRSCPGIKNIYLLIRPKRGKDVSSRMSDLLQAPLFNNIRKDQPQALNKIIPIPGDIMQPELGISQFDQNILIREVSVVFHSAATVKFDEMLKQSVNINMLGTKRLVQLCHRILGLEALIHVSTAYCNCDRPEVDEVIYSPPYDPEHIIQCMEWMDDDLVNTVTPKLIGNRPNTYTFTKALAESMLMKRVREPACGHLLSSAREPLAGWIDNWNGPSGIIGATSKGIFRTILCDPNKVADLIPVDFVVNLLVCAAWKTATTRSDDIAVYNCCTGLQNPITWKQFVDYSFHHIRRHPLVDTMWYPDGAMHSCSTINTVCTFFLHFLPAHIVDFFTVIAGKKPFMASIQNKLSTAAVCLHYFTTQQWIFNDDKVRQLSSMLSVEDKKCFSFDVREIDWPTYIESYILGMRQFLFKEKPSSLPTARKKLRTEPVLPGPRHLGYWRDRLFNRIRKEQPLAVNKVIPIEGDITRPDLGISLSDQNVITRMVSIVFHSAATVRFDEVLKVSVKTNMVGTKQLVQLCHRIIKLEALVHVSTAYCNCDRPEVDEVIYSPPYDPEHIIQCMEWMDDDLVNTVTPKLIGNRPNTYTFTKALAESMLMKECGNLPVAIVRPSIVLSCALEPEIGWLDNVNGPTVIIAATAKGFFRTILCHEDKKADLIPVDMVTNLTICVAWRTATTKSDSITVYNCSSGIQNPITWKQFVDCCFRNIRKHPLEDMVWYPGGTIRSNSLVNSVCSTCMHFLPAHIIDILSRVFGKKPFMVNIQTKLSKASTFLKYFSTRQWHFNDDNTRELSSILSDDDKRTFLFDVREIHWPTYIESYILGVRQFIFKEHPSSLPLARKHLLKYVWIHNRIIKINI</sequence>
<dbReference type="Pfam" id="PF03015">
    <property type="entry name" value="Sterile"/>
    <property type="match status" value="2"/>
</dbReference>